<evidence type="ECO:0000313" key="4">
    <source>
        <dbReference type="Proteomes" id="UP000182840"/>
    </source>
</evidence>
<proteinExistence type="predicted"/>
<name>A0A1L3SND5_9HYPH</name>
<dbReference type="KEGG" id="meso:BSQ44_05215"/>
<dbReference type="InterPro" id="IPR013815">
    <property type="entry name" value="ATP_grasp_subdomain_1"/>
</dbReference>
<protein>
    <submittedName>
        <fullName evidence="3">D-alanine:D-lactate ligase-like protein</fullName>
    </submittedName>
</protein>
<dbReference type="PANTHER" id="PTHR23132">
    <property type="entry name" value="D-ALANINE--D-ALANINE LIGASE"/>
    <property type="match status" value="1"/>
</dbReference>
<dbReference type="GO" id="GO:0008716">
    <property type="term" value="F:D-alanine-D-alanine ligase activity"/>
    <property type="evidence" value="ECO:0007669"/>
    <property type="project" value="TreeGrafter"/>
</dbReference>
<dbReference type="OrthoDB" id="8093132at2"/>
<dbReference type="InterPro" id="IPR011761">
    <property type="entry name" value="ATP-grasp"/>
</dbReference>
<evidence type="ECO:0000256" key="1">
    <source>
        <dbReference type="PROSITE-ProRule" id="PRU00409"/>
    </source>
</evidence>
<dbReference type="Gene3D" id="3.30.470.20">
    <property type="entry name" value="ATP-grasp fold, B domain"/>
    <property type="match status" value="1"/>
</dbReference>
<dbReference type="PROSITE" id="PS50975">
    <property type="entry name" value="ATP_GRASP"/>
    <property type="match status" value="1"/>
</dbReference>
<dbReference type="SUPFAM" id="SSF56059">
    <property type="entry name" value="Glutathione synthetase ATP-binding domain-like"/>
    <property type="match status" value="1"/>
</dbReference>
<accession>A0A1L3SND5</accession>
<feature type="domain" description="ATP-grasp" evidence="2">
    <location>
        <begin position="128"/>
        <end position="346"/>
    </location>
</feature>
<keyword evidence="1" id="KW-0547">Nucleotide-binding</keyword>
<dbReference type="STRING" id="1670800.BSQ44_05215"/>
<dbReference type="EMBL" id="CP018171">
    <property type="protein sequence ID" value="APH70845.1"/>
    <property type="molecule type" value="Genomic_DNA"/>
</dbReference>
<evidence type="ECO:0000313" key="3">
    <source>
        <dbReference type="EMBL" id="APH70845.1"/>
    </source>
</evidence>
<reference evidence="4" key="1">
    <citation type="submission" date="2016-11" db="EMBL/GenBank/DDBJ databases">
        <title>Mesorhizobium oceanicum sp. nov., isolated from deep seawater in South China Sea.</title>
        <authorList>
            <person name="Fu G.-Y."/>
        </authorList>
    </citation>
    <scope>NUCLEOTIDE SEQUENCE [LARGE SCALE GENOMIC DNA]</scope>
    <source>
        <strain evidence="4">B7</strain>
    </source>
</reference>
<organism evidence="3 4">
    <name type="scientific">Aquibium oceanicum</name>
    <dbReference type="NCBI Taxonomy" id="1670800"/>
    <lineage>
        <taxon>Bacteria</taxon>
        <taxon>Pseudomonadati</taxon>
        <taxon>Pseudomonadota</taxon>
        <taxon>Alphaproteobacteria</taxon>
        <taxon>Hyphomicrobiales</taxon>
        <taxon>Phyllobacteriaceae</taxon>
        <taxon>Aquibium</taxon>
    </lineage>
</organism>
<dbReference type="Gene3D" id="3.30.1490.20">
    <property type="entry name" value="ATP-grasp fold, A domain"/>
    <property type="match status" value="1"/>
</dbReference>
<dbReference type="GO" id="GO:0046872">
    <property type="term" value="F:metal ion binding"/>
    <property type="evidence" value="ECO:0007669"/>
    <property type="project" value="InterPro"/>
</dbReference>
<dbReference type="PANTHER" id="PTHR23132:SF23">
    <property type="entry name" value="D-ALANINE--D-ALANINE LIGASE B"/>
    <property type="match status" value="1"/>
</dbReference>
<dbReference type="RefSeq" id="WP_072602254.1">
    <property type="nucleotide sequence ID" value="NZ_CP018171.1"/>
</dbReference>
<sequence length="364" mass="38927">MASRPNLILVYEPEAACRTRLAEEGFPPERVVEISSYLAQSTDIAADFAAISAACERRGIDFLPVELDDAAQALAGRDPASTLVWTLTDGIAYFRGSAAPALARLHGLKTFGSDDTLFALCQDKFRSGAVLAALGMPVPAAGLARAGEWIVPPPNSATGYFVKPNRLGAKIGIWADSRCDSRDEALAISRRISEHFRDDAIVQPYVAGRNVRASFLAVDPAADGRALGVALVDSGGDFQTMSDSMALYGETGDAAQAAGSRVEPMLEPLVRRQPGADAKIRRIGAMLMGSLGLRDVFSADFRVEADDTVHLLEFEVCPGLPCFDFRGYCRRQWDLSLAEAMAEAAARRLCGAEPQPTLAMQTGV</sequence>
<keyword evidence="4" id="KW-1185">Reference proteome</keyword>
<dbReference type="GO" id="GO:0005524">
    <property type="term" value="F:ATP binding"/>
    <property type="evidence" value="ECO:0007669"/>
    <property type="project" value="UniProtKB-UniRule"/>
</dbReference>
<gene>
    <name evidence="3" type="ORF">BSQ44_05215</name>
</gene>
<evidence type="ECO:0000259" key="2">
    <source>
        <dbReference type="PROSITE" id="PS50975"/>
    </source>
</evidence>
<dbReference type="Proteomes" id="UP000182840">
    <property type="component" value="Chromosome"/>
</dbReference>
<keyword evidence="1" id="KW-0067">ATP-binding</keyword>
<keyword evidence="3" id="KW-0436">Ligase</keyword>
<dbReference type="AlphaFoldDB" id="A0A1L3SND5"/>